<dbReference type="CDD" id="cd01448">
    <property type="entry name" value="TST_Repeat_1"/>
    <property type="match status" value="1"/>
</dbReference>
<evidence type="ECO:0000313" key="6">
    <source>
        <dbReference type="Proteomes" id="UP000831290"/>
    </source>
</evidence>
<dbReference type="InterPro" id="IPR045078">
    <property type="entry name" value="TST/MPST-like"/>
</dbReference>
<sequence>MTLKNTPLVSVKWLYEHFNDDDLIILDASPKTNVSGLIPDYPELKIKGARLFDLKNVFSDKNHTVTNMIPKPEVFALEAGKLGINNEHKIIVYDNLGVYTSPRVWWMFKLMGHDNIAVLDGGLKAWVEEKHPVEAFKKENINKKGGFITEYHPEMVKDADFILKNISTKDFKVIDARSSGRFYGRIPEPRENMKSGHIPGSFNLPFQTVLKNGHFRSEKELSDIFKTLKTANSPLIFTCGSGITACIILLASELVLTNKKALYDGSWAEWGLGDKYPVE</sequence>
<evidence type="ECO:0000256" key="1">
    <source>
        <dbReference type="ARBA" id="ARBA00022679"/>
    </source>
</evidence>
<dbReference type="KEGG" id="fbm:MQE35_07820"/>
<dbReference type="InterPro" id="IPR036873">
    <property type="entry name" value="Rhodanese-like_dom_sf"/>
</dbReference>
<organism evidence="5 6">
    <name type="scientific">Abyssalbus ytuae</name>
    <dbReference type="NCBI Taxonomy" id="2926907"/>
    <lineage>
        <taxon>Bacteria</taxon>
        <taxon>Pseudomonadati</taxon>
        <taxon>Bacteroidota</taxon>
        <taxon>Flavobacteriia</taxon>
        <taxon>Flavobacteriales</taxon>
        <taxon>Flavobacteriaceae</taxon>
        <taxon>Abyssalbus</taxon>
    </lineage>
</organism>
<proteinExistence type="predicted"/>
<reference evidence="5" key="1">
    <citation type="submission" date="2022-03" db="EMBL/GenBank/DDBJ databases">
        <title>Description of Abyssus ytuae gen. nov., sp. nov., a novel member of the family Flavobacteriaceae isolated from the sediment of Mariana Trench.</title>
        <authorList>
            <person name="Zhang J."/>
            <person name="Xu X."/>
        </authorList>
    </citation>
    <scope>NUCLEOTIDE SEQUENCE</scope>
    <source>
        <strain evidence="5">MT3330</strain>
    </source>
</reference>
<gene>
    <name evidence="5" type="ORF">MQE35_07820</name>
</gene>
<dbReference type="SMART" id="SM00450">
    <property type="entry name" value="RHOD"/>
    <property type="match status" value="2"/>
</dbReference>
<dbReference type="PANTHER" id="PTHR11364">
    <property type="entry name" value="THIOSULFATE SULFERTANSFERASE"/>
    <property type="match status" value="1"/>
</dbReference>
<feature type="transmembrane region" description="Helical" evidence="3">
    <location>
        <begin position="235"/>
        <end position="256"/>
    </location>
</feature>
<feature type="domain" description="Rhodanese" evidence="4">
    <location>
        <begin position="19"/>
        <end position="135"/>
    </location>
</feature>
<evidence type="ECO:0000256" key="3">
    <source>
        <dbReference type="SAM" id="Phobius"/>
    </source>
</evidence>
<protein>
    <submittedName>
        <fullName evidence="5">Sulfurtransferase</fullName>
    </submittedName>
</protein>
<dbReference type="PROSITE" id="PS50206">
    <property type="entry name" value="RHODANESE_3"/>
    <property type="match status" value="2"/>
</dbReference>
<keyword evidence="3" id="KW-1133">Transmembrane helix</keyword>
<dbReference type="CDD" id="cd01449">
    <property type="entry name" value="TST_Repeat_2"/>
    <property type="match status" value="1"/>
</dbReference>
<dbReference type="SUPFAM" id="SSF52821">
    <property type="entry name" value="Rhodanese/Cell cycle control phosphatase"/>
    <property type="match status" value="2"/>
</dbReference>
<name>A0A9E7D1C2_9FLAO</name>
<evidence type="ECO:0000259" key="4">
    <source>
        <dbReference type="PROSITE" id="PS50206"/>
    </source>
</evidence>
<dbReference type="FunFam" id="3.40.250.10:FF:000001">
    <property type="entry name" value="Sulfurtransferase"/>
    <property type="match status" value="1"/>
</dbReference>
<dbReference type="RefSeq" id="WP_255845812.1">
    <property type="nucleotide sequence ID" value="NZ_CP094358.1"/>
</dbReference>
<keyword evidence="2" id="KW-0677">Repeat</keyword>
<accession>A0A9E7D1C2</accession>
<evidence type="ECO:0000256" key="2">
    <source>
        <dbReference type="ARBA" id="ARBA00022737"/>
    </source>
</evidence>
<keyword evidence="6" id="KW-1185">Reference proteome</keyword>
<dbReference type="EMBL" id="CP094358">
    <property type="protein sequence ID" value="UOB19195.1"/>
    <property type="molecule type" value="Genomic_DNA"/>
</dbReference>
<dbReference type="InterPro" id="IPR001763">
    <property type="entry name" value="Rhodanese-like_dom"/>
</dbReference>
<keyword evidence="3" id="KW-0472">Membrane</keyword>
<dbReference type="Proteomes" id="UP000831290">
    <property type="component" value="Chromosome"/>
</dbReference>
<dbReference type="PANTHER" id="PTHR11364:SF27">
    <property type="entry name" value="SULFURTRANSFERASE"/>
    <property type="match status" value="1"/>
</dbReference>
<dbReference type="Gene3D" id="3.40.250.10">
    <property type="entry name" value="Rhodanese-like domain"/>
    <property type="match status" value="2"/>
</dbReference>
<keyword evidence="1" id="KW-0808">Transferase</keyword>
<dbReference type="GO" id="GO:0004792">
    <property type="term" value="F:thiosulfate-cyanide sulfurtransferase activity"/>
    <property type="evidence" value="ECO:0007669"/>
    <property type="project" value="TreeGrafter"/>
</dbReference>
<feature type="domain" description="Rhodanese" evidence="4">
    <location>
        <begin position="167"/>
        <end position="279"/>
    </location>
</feature>
<dbReference type="AlphaFoldDB" id="A0A9E7D1C2"/>
<dbReference type="Pfam" id="PF00581">
    <property type="entry name" value="Rhodanese"/>
    <property type="match status" value="2"/>
</dbReference>
<evidence type="ECO:0000313" key="5">
    <source>
        <dbReference type="EMBL" id="UOB19195.1"/>
    </source>
</evidence>
<keyword evidence="3" id="KW-0812">Transmembrane</keyword>